<keyword evidence="3" id="KW-1185">Reference proteome</keyword>
<gene>
    <name evidence="2" type="ORF">SAMN04488105_104352</name>
</gene>
<dbReference type="Pfam" id="PF10134">
    <property type="entry name" value="RPA"/>
    <property type="match status" value="1"/>
</dbReference>
<dbReference type="STRING" id="282683.SAMN04488105_104352"/>
<protein>
    <submittedName>
        <fullName evidence="2">Plasmid replication initiator protein</fullName>
    </submittedName>
</protein>
<reference evidence="3" key="1">
    <citation type="submission" date="2016-10" db="EMBL/GenBank/DDBJ databases">
        <authorList>
            <person name="Varghese N."/>
            <person name="Submissions S."/>
        </authorList>
    </citation>
    <scope>NUCLEOTIDE SEQUENCE [LARGE SCALE GENOMIC DNA]</scope>
    <source>
        <strain evidence="3">DSM 10146</strain>
    </source>
</reference>
<organism evidence="2 3">
    <name type="scientific">Salipiger thiooxidans</name>
    <dbReference type="NCBI Taxonomy" id="282683"/>
    <lineage>
        <taxon>Bacteria</taxon>
        <taxon>Pseudomonadati</taxon>
        <taxon>Pseudomonadota</taxon>
        <taxon>Alphaproteobacteria</taxon>
        <taxon>Rhodobacterales</taxon>
        <taxon>Roseobacteraceae</taxon>
        <taxon>Salipiger</taxon>
    </lineage>
</organism>
<dbReference type="InterPro" id="IPR018777">
    <property type="entry name" value="Replication_initiator_prot_A"/>
</dbReference>
<dbReference type="EMBL" id="FNAV01000004">
    <property type="protein sequence ID" value="SDE53435.1"/>
    <property type="molecule type" value="Genomic_DNA"/>
</dbReference>
<accession>A0A1G7DRG8</accession>
<evidence type="ECO:0000313" key="3">
    <source>
        <dbReference type="Proteomes" id="UP000198994"/>
    </source>
</evidence>
<dbReference type="Proteomes" id="UP000198994">
    <property type="component" value="Unassembled WGS sequence"/>
</dbReference>
<name>A0A1G7DRG8_9RHOB</name>
<feature type="region of interest" description="Disordered" evidence="1">
    <location>
        <begin position="313"/>
        <end position="358"/>
    </location>
</feature>
<evidence type="ECO:0000313" key="2">
    <source>
        <dbReference type="EMBL" id="SDE53435.1"/>
    </source>
</evidence>
<proteinExistence type="predicted"/>
<dbReference type="AlphaFoldDB" id="A0A1G7DRG8"/>
<sequence length="358" mass="40021">MAYPFFSLAKSKRVAPIDFAAGSVSIRVEAVPDHGMATIWDADILIWAASQIVEARDAGLRTSRLMAATPYEILTYVGRGTSSRDYQRLKAALDRLQSTTISTSIRQPAEGRRHRFSWIYEWQERSDRDGRPDGIELIVPDWFYQAVLDNALILTIDRAYFDLTGGLDRWLYRLVRKHGGRQRDGWRFDFHHLHQKSGTLSPFKRFAFELRDIIRRQPLPGYTLFLETEVRGRKLLAFEPAPGCGKPVNALVLSGTRTIVPSGTGVSCYQEPKQGVTHGSKIGNRSLNLESNEDSNFEERADGVENIIRSAARSLRKAEKPDASSMPGAAGSLPDSPASDTVRRPGLARLPLDLPGDR</sequence>
<evidence type="ECO:0000256" key="1">
    <source>
        <dbReference type="SAM" id="MobiDB-lite"/>
    </source>
</evidence>